<evidence type="ECO:0000256" key="1">
    <source>
        <dbReference type="ARBA" id="ARBA00022771"/>
    </source>
</evidence>
<keyword evidence="1 3" id="KW-0863">Zinc-finger</keyword>
<dbReference type="PANTHER" id="PTHR46569">
    <property type="entry name" value="E3 UBIQUITIN-PROTEIN LIGASE TRAIP"/>
    <property type="match status" value="1"/>
</dbReference>
<dbReference type="Gene3D" id="3.30.40.10">
    <property type="entry name" value="Zinc/RING finger domain, C3HC4 (zinc finger)"/>
    <property type="match status" value="1"/>
</dbReference>
<reference evidence="7" key="1">
    <citation type="submission" date="2021-05" db="EMBL/GenBank/DDBJ databases">
        <authorList>
            <person name="Alioto T."/>
            <person name="Alioto T."/>
            <person name="Gomez Garrido J."/>
        </authorList>
    </citation>
    <scope>NUCLEOTIDE SEQUENCE</scope>
</reference>
<dbReference type="CDD" id="cd16480">
    <property type="entry name" value="RING-H2_TRAIP"/>
    <property type="match status" value="1"/>
</dbReference>
<dbReference type="GO" id="GO:0005634">
    <property type="term" value="C:nucleus"/>
    <property type="evidence" value="ECO:0007669"/>
    <property type="project" value="TreeGrafter"/>
</dbReference>
<dbReference type="EMBL" id="HBUE01147702">
    <property type="protein sequence ID" value="CAG6503781.1"/>
    <property type="molecule type" value="Transcribed_RNA"/>
</dbReference>
<dbReference type="InterPro" id="IPR001841">
    <property type="entry name" value="Znf_RING"/>
</dbReference>
<dbReference type="InterPro" id="IPR013083">
    <property type="entry name" value="Znf_RING/FYVE/PHD"/>
</dbReference>
<protein>
    <submittedName>
        <fullName evidence="7">E3 ubiquitin-protein ligase TRAIP</fullName>
    </submittedName>
</protein>
<feature type="coiled-coil region" evidence="4">
    <location>
        <begin position="138"/>
        <end position="165"/>
    </location>
</feature>
<proteinExistence type="predicted"/>
<sequence length="443" mass="49457">MNLTCAICSDLLMPSDDIHMTPCGHAFHYACLLQWLQRSKTCPQCRNKCHEKSLIKAYFNVAVSDDSTAEDSATLLHKLDNLTLAVREKDKKIKEYEDKAETEKGDRKKMKKIIKGLEELVQKKDFTLMAYTQELDMLRLDRAHMLKLQKELKELKSKMDLMSTVEHVITATAQEVEEMIASDNDLRTLAVLVASLKRELKVSEGRCHEMRDRIKYVQKDLSNEKNRRKDLEEKLSTADSELYRLEQEVKRLEKSTAATADASSESDSIVLNTPDQPPKRKRGVADLDQSTPMSDKVRNIMASDSPYLNIKASSIGLVPIMRAGLSSTATAAKSSSAASGTLTKTQSDLSDRFSIMRNPRLAARTTALPPNKNLVFNGLGGSERKENFPGFPVRKETLPAAVPVKPSTSTTVNLQLSPRYRVAPEDGKQRRCGPDSFFAAGCA</sequence>
<feature type="coiled-coil region" evidence="4">
    <location>
        <begin position="79"/>
        <end position="113"/>
    </location>
</feature>
<dbReference type="Pfam" id="PF13639">
    <property type="entry name" value="zf-RING_2"/>
    <property type="match status" value="1"/>
</dbReference>
<dbReference type="InterPro" id="IPR052639">
    <property type="entry name" value="TRAIP_ubiq-protein_ligase"/>
</dbReference>
<evidence type="ECO:0000256" key="3">
    <source>
        <dbReference type="PROSITE-ProRule" id="PRU00175"/>
    </source>
</evidence>
<dbReference type="GO" id="GO:0008270">
    <property type="term" value="F:zinc ion binding"/>
    <property type="evidence" value="ECO:0007669"/>
    <property type="project" value="UniProtKB-KW"/>
</dbReference>
<keyword evidence="1 3" id="KW-0479">Metal-binding</keyword>
<organism evidence="7">
    <name type="scientific">Culex pipiens</name>
    <name type="common">House mosquito</name>
    <dbReference type="NCBI Taxonomy" id="7175"/>
    <lineage>
        <taxon>Eukaryota</taxon>
        <taxon>Metazoa</taxon>
        <taxon>Ecdysozoa</taxon>
        <taxon>Arthropoda</taxon>
        <taxon>Hexapoda</taxon>
        <taxon>Insecta</taxon>
        <taxon>Pterygota</taxon>
        <taxon>Neoptera</taxon>
        <taxon>Endopterygota</taxon>
        <taxon>Diptera</taxon>
        <taxon>Nematocera</taxon>
        <taxon>Culicoidea</taxon>
        <taxon>Culicidae</taxon>
        <taxon>Culicinae</taxon>
        <taxon>Culicini</taxon>
        <taxon>Culex</taxon>
        <taxon>Culex</taxon>
    </lineage>
</organism>
<evidence type="ECO:0000256" key="4">
    <source>
        <dbReference type="SAM" id="Coils"/>
    </source>
</evidence>
<dbReference type="AlphaFoldDB" id="A0A8D8D6L1"/>
<evidence type="ECO:0000259" key="6">
    <source>
        <dbReference type="PROSITE" id="PS50089"/>
    </source>
</evidence>
<feature type="compositionally biased region" description="Low complexity" evidence="5">
    <location>
        <begin position="255"/>
        <end position="268"/>
    </location>
</feature>
<dbReference type="EMBL" id="HBUE01252626">
    <property type="protein sequence ID" value="CAG6555040.1"/>
    <property type="molecule type" value="Transcribed_RNA"/>
</dbReference>
<dbReference type="SMART" id="SM00184">
    <property type="entry name" value="RING"/>
    <property type="match status" value="1"/>
</dbReference>
<dbReference type="SUPFAM" id="SSF57850">
    <property type="entry name" value="RING/U-box"/>
    <property type="match status" value="1"/>
</dbReference>
<dbReference type="PANTHER" id="PTHR46569:SF1">
    <property type="entry name" value="E3 UBIQUITIN-PROTEIN LIGASE RFWD3-RELATED"/>
    <property type="match status" value="1"/>
</dbReference>
<evidence type="ECO:0000256" key="2">
    <source>
        <dbReference type="ARBA" id="ARBA00022833"/>
    </source>
</evidence>
<keyword evidence="2" id="KW-0862">Zinc</keyword>
<dbReference type="PROSITE" id="PS50089">
    <property type="entry name" value="ZF_RING_2"/>
    <property type="match status" value="1"/>
</dbReference>
<dbReference type="GO" id="GO:0090734">
    <property type="term" value="C:site of DNA damage"/>
    <property type="evidence" value="ECO:0007669"/>
    <property type="project" value="TreeGrafter"/>
</dbReference>
<accession>A0A8D8D6L1</accession>
<evidence type="ECO:0000313" key="7">
    <source>
        <dbReference type="EMBL" id="CAG6503781.1"/>
    </source>
</evidence>
<dbReference type="GO" id="GO:0031297">
    <property type="term" value="P:replication fork processing"/>
    <property type="evidence" value="ECO:0007669"/>
    <property type="project" value="TreeGrafter"/>
</dbReference>
<feature type="domain" description="RING-type" evidence="6">
    <location>
        <begin position="5"/>
        <end position="46"/>
    </location>
</feature>
<keyword evidence="4" id="KW-0175">Coiled coil</keyword>
<dbReference type="GO" id="GO:0061630">
    <property type="term" value="F:ubiquitin protein ligase activity"/>
    <property type="evidence" value="ECO:0007669"/>
    <property type="project" value="TreeGrafter"/>
</dbReference>
<name>A0A8D8D6L1_CULPI</name>
<feature type="coiled-coil region" evidence="4">
    <location>
        <begin position="193"/>
        <end position="255"/>
    </location>
</feature>
<dbReference type="GO" id="GO:0016567">
    <property type="term" value="P:protein ubiquitination"/>
    <property type="evidence" value="ECO:0007669"/>
    <property type="project" value="TreeGrafter"/>
</dbReference>
<feature type="region of interest" description="Disordered" evidence="5">
    <location>
        <begin position="255"/>
        <end position="290"/>
    </location>
</feature>
<evidence type="ECO:0000256" key="5">
    <source>
        <dbReference type="SAM" id="MobiDB-lite"/>
    </source>
</evidence>